<protein>
    <submittedName>
        <fullName evidence="1">Sirohydrochlorin chelatase</fullName>
    </submittedName>
</protein>
<dbReference type="PANTHER" id="PTHR33542:SF3">
    <property type="entry name" value="SIROHYDROCHLORIN FERROCHELATASE, CHLOROPLASTIC"/>
    <property type="match status" value="1"/>
</dbReference>
<dbReference type="SUPFAM" id="SSF53800">
    <property type="entry name" value="Chelatase"/>
    <property type="match status" value="1"/>
</dbReference>
<proteinExistence type="predicted"/>
<dbReference type="KEGG" id="aaco:K1I37_18635"/>
<accession>A0A9E7CY25</accession>
<reference evidence="2" key="1">
    <citation type="journal article" date="2022" name="G3 (Bethesda)">
        <title>Unveiling the complete genome sequence of Alicyclobacillus acidoterrestris DSM 3922T, a taint-producing strain.</title>
        <authorList>
            <person name="Leonardo I.C."/>
            <person name="Barreto Crespo M.T."/>
            <person name="Gaspar F.B."/>
        </authorList>
    </citation>
    <scope>NUCLEOTIDE SEQUENCE [LARGE SCALE GENOMIC DNA]</scope>
    <source>
        <strain evidence="2">DSM 3922</strain>
    </source>
</reference>
<accession>T0C6H7</accession>
<dbReference type="GO" id="GO:0016829">
    <property type="term" value="F:lyase activity"/>
    <property type="evidence" value="ECO:0007669"/>
    <property type="project" value="InterPro"/>
</dbReference>
<organism evidence="1 2">
    <name type="scientific">Alicyclobacillus acidoterrestris (strain ATCC 49025 / DSM 3922 / CIP 106132 / NCIMB 13137 / GD3B)</name>
    <dbReference type="NCBI Taxonomy" id="1356854"/>
    <lineage>
        <taxon>Bacteria</taxon>
        <taxon>Bacillati</taxon>
        <taxon>Bacillota</taxon>
        <taxon>Bacilli</taxon>
        <taxon>Bacillales</taxon>
        <taxon>Alicyclobacillaceae</taxon>
        <taxon>Alicyclobacillus</taxon>
    </lineage>
</organism>
<sequence length="249" mass="27624">MNTALLFIGHGTRKQHGIDEFRRFVSAVEERVGEPIRVAHAFLELQDPDIVTGITSLTAEGARHIVCIPLFLFSAGHMLHDIPMQLEAAQNMYPSLQLTLSQSYGTEPLLLEALVYRIRETEICLTDESVGLLLLGRGNRDHNAQAAFAGVAHRLAQTFGKEPFVGYLAGTGRQLEDTLTEMAQAGYRTVVLAPFLWFSGWLADTLPRRVKDWQEKTGYTQMNVRIAGHLGLHPAVVACVANRVRGYLT</sequence>
<dbReference type="AlphaFoldDB" id="T0C6H7"/>
<dbReference type="eggNOG" id="COG2138">
    <property type="taxonomic scope" value="Bacteria"/>
</dbReference>
<dbReference type="OrthoDB" id="9797895at2"/>
<gene>
    <name evidence="1" type="ORF">K1I37_18635</name>
</gene>
<dbReference type="EMBL" id="CP080467">
    <property type="protein sequence ID" value="UNO48651.1"/>
    <property type="molecule type" value="Genomic_DNA"/>
</dbReference>
<dbReference type="STRING" id="1356854.N007_04485"/>
<evidence type="ECO:0000313" key="1">
    <source>
        <dbReference type="EMBL" id="UNO48651.1"/>
    </source>
</evidence>
<dbReference type="CDD" id="cd03416">
    <property type="entry name" value="CbiX_SirB_N"/>
    <property type="match status" value="1"/>
</dbReference>
<dbReference type="InterPro" id="IPR002762">
    <property type="entry name" value="CbiX-like"/>
</dbReference>
<dbReference type="Pfam" id="PF01903">
    <property type="entry name" value="CbiX"/>
    <property type="match status" value="2"/>
</dbReference>
<dbReference type="Gene3D" id="3.40.50.1400">
    <property type="match status" value="2"/>
</dbReference>
<dbReference type="Proteomes" id="UP000829401">
    <property type="component" value="Chromosome"/>
</dbReference>
<dbReference type="RefSeq" id="WP_021295936.1">
    <property type="nucleotide sequence ID" value="NZ_AURB01000113.1"/>
</dbReference>
<dbReference type="InterPro" id="IPR050963">
    <property type="entry name" value="Sirohydro_Cobaltochel/CbiX"/>
</dbReference>
<name>T0C6H7_ALIAG</name>
<evidence type="ECO:0000313" key="2">
    <source>
        <dbReference type="Proteomes" id="UP000829401"/>
    </source>
</evidence>
<dbReference type="PANTHER" id="PTHR33542">
    <property type="entry name" value="SIROHYDROCHLORIN FERROCHELATASE, CHLOROPLASTIC"/>
    <property type="match status" value="1"/>
</dbReference>
<keyword evidence="2" id="KW-1185">Reference proteome</keyword>